<proteinExistence type="predicted"/>
<accession>A0A6J5EYK5</accession>
<evidence type="ECO:0000313" key="2">
    <source>
        <dbReference type="Proteomes" id="UP000494135"/>
    </source>
</evidence>
<gene>
    <name evidence="1" type="ORF">LMG29660_06561</name>
</gene>
<organism evidence="1 2">
    <name type="scientific">Burkholderia puraquae</name>
    <dbReference type="NCBI Taxonomy" id="1904757"/>
    <lineage>
        <taxon>Bacteria</taxon>
        <taxon>Pseudomonadati</taxon>
        <taxon>Pseudomonadota</taxon>
        <taxon>Betaproteobacteria</taxon>
        <taxon>Burkholderiales</taxon>
        <taxon>Burkholderiaceae</taxon>
        <taxon>Burkholderia</taxon>
        <taxon>Burkholderia cepacia complex</taxon>
    </lineage>
</organism>
<evidence type="ECO:0000313" key="1">
    <source>
        <dbReference type="EMBL" id="CAB3770095.1"/>
    </source>
</evidence>
<sequence>MPRLVAMPGGFTSVDIRSEASAINQRVFVRPGNNAAPTDAAPKLASQHQ</sequence>
<name>A0A6J5EYK5_9BURK</name>
<protein>
    <submittedName>
        <fullName evidence="1">Uncharacterized protein</fullName>
    </submittedName>
</protein>
<dbReference type="AlphaFoldDB" id="A0A6J5EYK5"/>
<reference evidence="1 2" key="1">
    <citation type="submission" date="2020-04" db="EMBL/GenBank/DDBJ databases">
        <authorList>
            <person name="De Canck E."/>
        </authorList>
    </citation>
    <scope>NUCLEOTIDE SEQUENCE [LARGE SCALE GENOMIC DNA]</scope>
    <source>
        <strain evidence="1 2">LMG 29660</strain>
    </source>
</reference>
<dbReference type="EMBL" id="CADIKG010000027">
    <property type="protein sequence ID" value="CAB3770095.1"/>
    <property type="molecule type" value="Genomic_DNA"/>
</dbReference>
<dbReference type="Proteomes" id="UP000494135">
    <property type="component" value="Unassembled WGS sequence"/>
</dbReference>